<dbReference type="EMBL" id="CP011036">
    <property type="protein sequence ID" value="ASM54087.1"/>
    <property type="molecule type" value="Genomic_DNA"/>
</dbReference>
<proteinExistence type="predicted"/>
<reference evidence="1 2" key="1">
    <citation type="submission" date="2015-03" db="EMBL/GenBank/DDBJ databases">
        <authorList>
            <person name="Xie B.-B."/>
            <person name="Rong J.-C."/>
            <person name="Qin Q.-L."/>
            <person name="Zhang Y.-Z."/>
        </authorList>
    </citation>
    <scope>NUCLEOTIDE SEQUENCE [LARGE SCALE GENOMIC DNA]</scope>
    <source>
        <strain evidence="1 2">KMM 661</strain>
    </source>
</reference>
<sequence>MAFSIKLNTARYTAQLAFSDRVTNQSMFSLLAKMDPQGELIDNCDGNIKAAFATLVADKLFAIHHVHEVNSHAHTARRFNTIYRHFPLVFTEGMHDWGIKIIAITDSPTFEFVAQEEIA</sequence>
<gene>
    <name evidence="1" type="ORF">PNIG_a2021</name>
</gene>
<keyword evidence="2" id="KW-1185">Reference proteome</keyword>
<accession>A0AAC9UIC6</accession>
<evidence type="ECO:0000313" key="2">
    <source>
        <dbReference type="Proteomes" id="UP000198329"/>
    </source>
</evidence>
<name>A0AAC9UIC6_9GAMM</name>
<evidence type="ECO:0000313" key="1">
    <source>
        <dbReference type="EMBL" id="ASM54087.1"/>
    </source>
</evidence>
<protein>
    <submittedName>
        <fullName evidence="1">Uncharacterized protein</fullName>
    </submittedName>
</protein>
<dbReference type="AlphaFoldDB" id="A0AAC9UIC6"/>
<dbReference type="RefSeq" id="WP_089368288.1">
    <property type="nucleotide sequence ID" value="NZ_BJXZ01000023.1"/>
</dbReference>
<dbReference type="GeneID" id="300941735"/>
<dbReference type="Proteomes" id="UP000198329">
    <property type="component" value="Chromosome I"/>
</dbReference>
<dbReference type="KEGG" id="png:PNIG_a2021"/>
<organism evidence="1 2">
    <name type="scientific">Pseudoalteromonas nigrifaciens</name>
    <dbReference type="NCBI Taxonomy" id="28109"/>
    <lineage>
        <taxon>Bacteria</taxon>
        <taxon>Pseudomonadati</taxon>
        <taxon>Pseudomonadota</taxon>
        <taxon>Gammaproteobacteria</taxon>
        <taxon>Alteromonadales</taxon>
        <taxon>Pseudoalteromonadaceae</taxon>
        <taxon>Pseudoalteromonas</taxon>
    </lineage>
</organism>